<comment type="caution">
    <text evidence="1">The sequence shown here is derived from an EMBL/GenBank/DDBJ whole genome shotgun (WGS) entry which is preliminary data.</text>
</comment>
<feature type="non-terminal residue" evidence="1">
    <location>
        <position position="80"/>
    </location>
</feature>
<reference evidence="1 2" key="1">
    <citation type="journal article" date="2014" name="Am. J. Bot.">
        <title>Genome assembly and annotation for red clover (Trifolium pratense; Fabaceae).</title>
        <authorList>
            <person name="Istvanek J."/>
            <person name="Jaros M."/>
            <person name="Krenek A."/>
            <person name="Repkova J."/>
        </authorList>
    </citation>
    <scope>NUCLEOTIDE SEQUENCE [LARGE SCALE GENOMIC DNA]</scope>
    <source>
        <strain evidence="2">cv. Tatra</strain>
        <tissue evidence="1">Young leaves</tissue>
    </source>
</reference>
<reference evidence="1 2" key="2">
    <citation type="journal article" date="2017" name="Front. Plant Sci.">
        <title>Gene Classification and Mining of Molecular Markers Useful in Red Clover (Trifolium pratense) Breeding.</title>
        <authorList>
            <person name="Istvanek J."/>
            <person name="Dluhosova J."/>
            <person name="Dluhos P."/>
            <person name="Patkova L."/>
            <person name="Nedelnik J."/>
            <person name="Repkova J."/>
        </authorList>
    </citation>
    <scope>NUCLEOTIDE SEQUENCE [LARGE SCALE GENOMIC DNA]</scope>
    <source>
        <strain evidence="2">cv. Tatra</strain>
        <tissue evidence="1">Young leaves</tissue>
    </source>
</reference>
<name>A0A2K3LQT7_TRIPR</name>
<accession>A0A2K3LQT7</accession>
<sequence length="80" mass="8950">MAETISSFWGPVTSTKECCEENYTAIREKVQYPSSIKHDTCHWEYVVPRHTATSAASPCTCKRLIQRLNSGTSELVAIAE</sequence>
<dbReference type="AlphaFoldDB" id="A0A2K3LQT7"/>
<dbReference type="EMBL" id="ASHM01038816">
    <property type="protein sequence ID" value="PNX80891.1"/>
    <property type="molecule type" value="Genomic_DNA"/>
</dbReference>
<proteinExistence type="predicted"/>
<evidence type="ECO:0000313" key="2">
    <source>
        <dbReference type="Proteomes" id="UP000236291"/>
    </source>
</evidence>
<evidence type="ECO:0000313" key="1">
    <source>
        <dbReference type="EMBL" id="PNX80891.1"/>
    </source>
</evidence>
<dbReference type="Proteomes" id="UP000236291">
    <property type="component" value="Unassembled WGS sequence"/>
</dbReference>
<protein>
    <submittedName>
        <fullName evidence="1">Uncharacterized protein</fullName>
    </submittedName>
</protein>
<organism evidence="1 2">
    <name type="scientific">Trifolium pratense</name>
    <name type="common">Red clover</name>
    <dbReference type="NCBI Taxonomy" id="57577"/>
    <lineage>
        <taxon>Eukaryota</taxon>
        <taxon>Viridiplantae</taxon>
        <taxon>Streptophyta</taxon>
        <taxon>Embryophyta</taxon>
        <taxon>Tracheophyta</taxon>
        <taxon>Spermatophyta</taxon>
        <taxon>Magnoliopsida</taxon>
        <taxon>eudicotyledons</taxon>
        <taxon>Gunneridae</taxon>
        <taxon>Pentapetalae</taxon>
        <taxon>rosids</taxon>
        <taxon>fabids</taxon>
        <taxon>Fabales</taxon>
        <taxon>Fabaceae</taxon>
        <taxon>Papilionoideae</taxon>
        <taxon>50 kb inversion clade</taxon>
        <taxon>NPAAA clade</taxon>
        <taxon>Hologalegina</taxon>
        <taxon>IRL clade</taxon>
        <taxon>Trifolieae</taxon>
        <taxon>Trifolium</taxon>
    </lineage>
</organism>
<gene>
    <name evidence="1" type="ORF">L195_g036903</name>
</gene>